<dbReference type="PANTHER" id="PTHR30173">
    <property type="entry name" value="SIGMA 19 FACTOR"/>
    <property type="match status" value="1"/>
</dbReference>
<proteinExistence type="predicted"/>
<organism evidence="2 3">
    <name type="scientific">Streptomyces canus</name>
    <dbReference type="NCBI Taxonomy" id="58343"/>
    <lineage>
        <taxon>Bacteria</taxon>
        <taxon>Bacillati</taxon>
        <taxon>Actinomycetota</taxon>
        <taxon>Actinomycetes</taxon>
        <taxon>Kitasatosporales</taxon>
        <taxon>Streptomycetaceae</taxon>
        <taxon>Streptomyces</taxon>
        <taxon>Streptomyces aurantiacus group</taxon>
    </lineage>
</organism>
<feature type="region of interest" description="Disordered" evidence="1">
    <location>
        <begin position="1"/>
        <end position="92"/>
    </location>
</feature>
<dbReference type="AlphaFoldDB" id="A0AAW8FYD1"/>
<feature type="compositionally biased region" description="Low complexity" evidence="1">
    <location>
        <begin position="63"/>
        <end position="83"/>
    </location>
</feature>
<feature type="compositionally biased region" description="Basic residues" evidence="1">
    <location>
        <begin position="35"/>
        <end position="46"/>
    </location>
</feature>
<dbReference type="Proteomes" id="UP001234216">
    <property type="component" value="Unassembled WGS sequence"/>
</dbReference>
<reference evidence="2" key="1">
    <citation type="submission" date="2023-07" db="EMBL/GenBank/DDBJ databases">
        <title>Comparative genomics of wheat-associated soil bacteria to identify genetic determinants of phenazine resistance.</title>
        <authorList>
            <person name="Mouncey N."/>
        </authorList>
    </citation>
    <scope>NUCLEOTIDE SEQUENCE</scope>
    <source>
        <strain evidence="2">V4I22</strain>
    </source>
</reference>
<evidence type="ECO:0000256" key="1">
    <source>
        <dbReference type="SAM" id="MobiDB-lite"/>
    </source>
</evidence>
<dbReference type="EMBL" id="JAUSZV010000006">
    <property type="protein sequence ID" value="MDQ0913688.1"/>
    <property type="molecule type" value="Genomic_DNA"/>
</dbReference>
<accession>A0AAW8FYD1</accession>
<dbReference type="InterPro" id="IPR052704">
    <property type="entry name" value="ECF_Sigma-70_Domain"/>
</dbReference>
<sequence>MDTQLAETAQRPGCSCKPGRGCPPSPGTSSETRTKPRTSPRRRGRGVRTPTARPSPIRRHCSGRPPSGWPSTSSSPLGSAGSPVTAPRSRSGWTTTRALAAYVLREGFGCPYDRIAEILHLSVVNRRQQVARAQRRLNGNHRRQQADSVAHRRLVQAFFSAARTGDLGHLERLMRAVGGDRCGRCQRAWPGGRNLVDADVPGPGDGLPDIVGDFPFGLCPSRRVQARRGRRVPCAVASCRNAAE</sequence>
<comment type="caution">
    <text evidence="2">The sequence shown here is derived from an EMBL/GenBank/DDBJ whole genome shotgun (WGS) entry which is preliminary data.</text>
</comment>
<protein>
    <recommendedName>
        <fullName evidence="4">RNA polymerase sigma-70 region 4 domain-containing protein</fullName>
    </recommendedName>
</protein>
<dbReference type="PANTHER" id="PTHR30173:SF36">
    <property type="entry name" value="ECF RNA POLYMERASE SIGMA FACTOR SIGJ"/>
    <property type="match status" value="1"/>
</dbReference>
<evidence type="ECO:0008006" key="4">
    <source>
        <dbReference type="Google" id="ProtNLM"/>
    </source>
</evidence>
<evidence type="ECO:0000313" key="2">
    <source>
        <dbReference type="EMBL" id="MDQ0913688.1"/>
    </source>
</evidence>
<gene>
    <name evidence="2" type="ORF">QFZ22_009760</name>
</gene>
<evidence type="ECO:0000313" key="3">
    <source>
        <dbReference type="Proteomes" id="UP001234216"/>
    </source>
</evidence>
<name>A0AAW8FYD1_9ACTN</name>
<dbReference type="GO" id="GO:0016987">
    <property type="term" value="F:sigma factor activity"/>
    <property type="evidence" value="ECO:0007669"/>
    <property type="project" value="TreeGrafter"/>
</dbReference>